<dbReference type="AlphaFoldDB" id="A0ABC9HAN5"/>
<evidence type="ECO:0000259" key="2">
    <source>
        <dbReference type="PROSITE" id="PS50181"/>
    </source>
</evidence>
<feature type="compositionally biased region" description="Acidic residues" evidence="1">
    <location>
        <begin position="333"/>
        <end position="357"/>
    </location>
</feature>
<proteinExistence type="predicted"/>
<accession>A0ABC9HAN5</accession>
<dbReference type="Proteomes" id="UP001497457">
    <property type="component" value="Chromosome 24b"/>
</dbReference>
<protein>
    <recommendedName>
        <fullName evidence="2">F-box domain-containing protein</fullName>
    </recommendedName>
</protein>
<dbReference type="Gene3D" id="1.20.1280.50">
    <property type="match status" value="1"/>
</dbReference>
<name>A0ABC9HAN5_9POAL</name>
<feature type="domain" description="F-box" evidence="2">
    <location>
        <begin position="6"/>
        <end position="52"/>
    </location>
</feature>
<evidence type="ECO:0000313" key="3">
    <source>
        <dbReference type="EMBL" id="CAL4990392.1"/>
    </source>
</evidence>
<gene>
    <name evidence="4" type="ORF">URODEC1_LOCUS124072</name>
    <name evidence="3" type="ORF">URODEC1_LOCUS60238</name>
</gene>
<dbReference type="Pfam" id="PF00646">
    <property type="entry name" value="F-box"/>
    <property type="match status" value="1"/>
</dbReference>
<dbReference type="InterPro" id="IPR036047">
    <property type="entry name" value="F-box-like_dom_sf"/>
</dbReference>
<feature type="region of interest" description="Disordered" evidence="1">
    <location>
        <begin position="333"/>
        <end position="413"/>
    </location>
</feature>
<evidence type="ECO:0000313" key="5">
    <source>
        <dbReference type="Proteomes" id="UP001497457"/>
    </source>
</evidence>
<feature type="compositionally biased region" description="Acidic residues" evidence="1">
    <location>
        <begin position="365"/>
        <end position="382"/>
    </location>
</feature>
<reference evidence="4 5" key="1">
    <citation type="submission" date="2024-10" db="EMBL/GenBank/DDBJ databases">
        <authorList>
            <person name="Ryan C."/>
        </authorList>
    </citation>
    <scope>NUCLEOTIDE SEQUENCE [LARGE SCALE GENOMIC DNA]</scope>
</reference>
<keyword evidence="5" id="KW-1185">Reference proteome</keyword>
<dbReference type="SUPFAM" id="SSF81383">
    <property type="entry name" value="F-box domain"/>
    <property type="match status" value="1"/>
</dbReference>
<dbReference type="SMART" id="SM00256">
    <property type="entry name" value="FBOX"/>
    <property type="match status" value="1"/>
</dbReference>
<evidence type="ECO:0000256" key="1">
    <source>
        <dbReference type="SAM" id="MobiDB-lite"/>
    </source>
</evidence>
<dbReference type="Proteomes" id="UP001497457">
    <property type="component" value="Unassembled WGS sequence"/>
</dbReference>
<organism evidence="4 5">
    <name type="scientific">Urochloa decumbens</name>
    <dbReference type="NCBI Taxonomy" id="240449"/>
    <lineage>
        <taxon>Eukaryota</taxon>
        <taxon>Viridiplantae</taxon>
        <taxon>Streptophyta</taxon>
        <taxon>Embryophyta</taxon>
        <taxon>Tracheophyta</taxon>
        <taxon>Spermatophyta</taxon>
        <taxon>Magnoliopsida</taxon>
        <taxon>Liliopsida</taxon>
        <taxon>Poales</taxon>
        <taxon>Poaceae</taxon>
        <taxon>PACMAD clade</taxon>
        <taxon>Panicoideae</taxon>
        <taxon>Panicodae</taxon>
        <taxon>Paniceae</taxon>
        <taxon>Melinidinae</taxon>
        <taxon>Urochloa</taxon>
    </lineage>
</organism>
<dbReference type="PANTHER" id="PTHR34591">
    <property type="entry name" value="OS03G0653100 PROTEIN-RELATED"/>
    <property type="match status" value="1"/>
</dbReference>
<dbReference type="PROSITE" id="PS50181">
    <property type="entry name" value="FBOX"/>
    <property type="match status" value="1"/>
</dbReference>
<dbReference type="InterPro" id="IPR001810">
    <property type="entry name" value="F-box_dom"/>
</dbReference>
<dbReference type="EMBL" id="CAXIPR030004322">
    <property type="protein sequence ID" value="CAM0151045.1"/>
    <property type="molecule type" value="Genomic_DNA"/>
</dbReference>
<dbReference type="PANTHER" id="PTHR34591:SF43">
    <property type="entry name" value="F-BOX DOMAIN-CONTAINING PROTEIN"/>
    <property type="match status" value="1"/>
</dbReference>
<sequence length="486" mass="55794">MEATDTVLAPALPNDVLEDILRRLPARSLAASRRICKAWRDVVDERQLLLRLRRLLPHSVHGLFVNYLDHRRPHFLARPAPAQPADGGGGGPPGNDAMYVCNTTRRCVRLPPHHDYRHQPRSVQRRTFLVFDPAASPAQWEVLMAPLEPHKEGMDTEPEERMMEWPPATWRWSVLSSTTMEWEEKVFVREGEAAGTVAELLMHDLDDKYQPRWRYGAYCQGALYVHCRGEFISRLSLSTTTYRVIKSPIDLAESRVDEGAWLMSYIGRSGNRVCFAAVDESQLRVWILNESGDQTEWLLKHRSVLNLRYEETRGGRPWTLDAFNKYGYDIETEDETEDDEEVSHEDTETEEDGEVSQEDSKTGDGEEISLQDCDTSETEDDEKVSHEDSKTEDDEKVSEEDNRDWNSDDDSITDIDEEEDNFYFQSDVDFLGFHPYREVIFLGLGNSAVAYHLNSTKAQYLGDLNPRCYNRGLIDSFVYTPCLIGV</sequence>
<dbReference type="EMBL" id="OZ075134">
    <property type="protein sequence ID" value="CAL4990392.1"/>
    <property type="molecule type" value="Genomic_DNA"/>
</dbReference>
<evidence type="ECO:0000313" key="4">
    <source>
        <dbReference type="EMBL" id="CAM0151045.1"/>
    </source>
</evidence>